<name>A0A437PFP4_9HYPH</name>
<dbReference type="AlphaFoldDB" id="A0A437PFP4"/>
<evidence type="ECO:0000256" key="1">
    <source>
        <dbReference type="ARBA" id="ARBA00022962"/>
    </source>
</evidence>
<dbReference type="OrthoDB" id="9804310at2"/>
<organism evidence="3 4">
    <name type="scientific">Methylobacterium oryzihabitans</name>
    <dbReference type="NCBI Taxonomy" id="2499852"/>
    <lineage>
        <taxon>Bacteria</taxon>
        <taxon>Pseudomonadati</taxon>
        <taxon>Pseudomonadota</taxon>
        <taxon>Alphaproteobacteria</taxon>
        <taxon>Hyphomicrobiales</taxon>
        <taxon>Methylobacteriaceae</taxon>
        <taxon>Methylobacterium</taxon>
    </lineage>
</organism>
<dbReference type="RefSeq" id="WP_127727321.1">
    <property type="nucleotide sequence ID" value="NZ_SACP01000002.1"/>
</dbReference>
<sequence>MCRFLAYHGEPVYLDELVCAPTHSLVHQSLHAEEAKTETNGDGFGIGWYGDRPEPGLYRDVRPAWSDENLRSLSRQIRARTFFAHVRASTGTATTRANCHPFGHERHLFMHNGQIGGYSRIKRRLESLIPDALYDARQGSTDSEALFLLALANGAAEDPVGAMTRTLATVRALMTEARVEEPVRFTAVLTDGDGLTAFRWACDGQPPSLYWRETRTGLVVVSEPIDGCRTGWQVVPKGATLVARAGQPARLIEAGERAGRIAA</sequence>
<evidence type="ECO:0000259" key="2">
    <source>
        <dbReference type="PROSITE" id="PS51278"/>
    </source>
</evidence>
<dbReference type="PANTHER" id="PTHR43187">
    <property type="entry name" value="GLUTAMINE AMIDOTRANSFERASE DUG3-RELATED"/>
    <property type="match status" value="1"/>
</dbReference>
<accession>A0A437PFP4</accession>
<comment type="caution">
    <text evidence="3">The sequence shown here is derived from an EMBL/GenBank/DDBJ whole genome shotgun (WGS) entry which is preliminary data.</text>
</comment>
<keyword evidence="3" id="KW-0808">Transferase</keyword>
<dbReference type="PROSITE" id="PS51278">
    <property type="entry name" value="GATASE_TYPE_2"/>
    <property type="match status" value="1"/>
</dbReference>
<dbReference type="Pfam" id="PF13230">
    <property type="entry name" value="GATase_4"/>
    <property type="match status" value="1"/>
</dbReference>
<dbReference type="PANTHER" id="PTHR43187:SF1">
    <property type="entry name" value="GLUTAMINE AMIDOTRANSFERASE DUG3-RELATED"/>
    <property type="match status" value="1"/>
</dbReference>
<reference evidence="3 4" key="1">
    <citation type="submission" date="2019-01" db="EMBL/GenBank/DDBJ databases">
        <authorList>
            <person name="Chen W.-M."/>
        </authorList>
    </citation>
    <scope>NUCLEOTIDE SEQUENCE [LARGE SCALE GENOMIC DNA]</scope>
    <source>
        <strain evidence="3 4">TER-1</strain>
    </source>
</reference>
<evidence type="ECO:0000313" key="4">
    <source>
        <dbReference type="Proteomes" id="UP000286997"/>
    </source>
</evidence>
<proteinExistence type="predicted"/>
<dbReference type="Proteomes" id="UP000286997">
    <property type="component" value="Unassembled WGS sequence"/>
</dbReference>
<feature type="domain" description="Glutamine amidotransferase type-2" evidence="2">
    <location>
        <begin position="2"/>
        <end position="263"/>
    </location>
</feature>
<dbReference type="SUPFAM" id="SSF56235">
    <property type="entry name" value="N-terminal nucleophile aminohydrolases (Ntn hydrolases)"/>
    <property type="match status" value="1"/>
</dbReference>
<dbReference type="CDD" id="cd01908">
    <property type="entry name" value="YafJ"/>
    <property type="match status" value="1"/>
</dbReference>
<dbReference type="InterPro" id="IPR052373">
    <property type="entry name" value="Gamma-glu_amide_hydrolase"/>
</dbReference>
<dbReference type="GO" id="GO:0016740">
    <property type="term" value="F:transferase activity"/>
    <property type="evidence" value="ECO:0007669"/>
    <property type="project" value="UniProtKB-KW"/>
</dbReference>
<evidence type="ECO:0000313" key="3">
    <source>
        <dbReference type="EMBL" id="RVU21101.1"/>
    </source>
</evidence>
<gene>
    <name evidence="3" type="ORF">EOE48_03115</name>
</gene>
<protein>
    <submittedName>
        <fullName evidence="3">Class II glutamine amidotransferase</fullName>
    </submittedName>
</protein>
<dbReference type="InterPro" id="IPR029055">
    <property type="entry name" value="Ntn_hydrolases_N"/>
</dbReference>
<dbReference type="InterPro" id="IPR017932">
    <property type="entry name" value="GATase_2_dom"/>
</dbReference>
<dbReference type="EMBL" id="SACP01000002">
    <property type="protein sequence ID" value="RVU21101.1"/>
    <property type="molecule type" value="Genomic_DNA"/>
</dbReference>
<keyword evidence="1 3" id="KW-0315">Glutamine amidotransferase</keyword>
<dbReference type="Gene3D" id="3.60.20.10">
    <property type="entry name" value="Glutamine Phosphoribosylpyrophosphate, subunit 1, domain 1"/>
    <property type="match status" value="1"/>
</dbReference>
<keyword evidence="4" id="KW-1185">Reference proteome</keyword>
<dbReference type="InterPro" id="IPR026869">
    <property type="entry name" value="EgtC-like"/>
</dbReference>